<dbReference type="Proteomes" id="UP000824120">
    <property type="component" value="Chromosome 10"/>
</dbReference>
<protein>
    <submittedName>
        <fullName evidence="1">Uncharacterized protein</fullName>
    </submittedName>
</protein>
<evidence type="ECO:0000313" key="1">
    <source>
        <dbReference type="EMBL" id="KAG5580295.1"/>
    </source>
</evidence>
<reference evidence="1 2" key="1">
    <citation type="submission" date="2020-09" db="EMBL/GenBank/DDBJ databases">
        <title>De no assembly of potato wild relative species, Solanum commersonii.</title>
        <authorList>
            <person name="Cho K."/>
        </authorList>
    </citation>
    <scope>NUCLEOTIDE SEQUENCE [LARGE SCALE GENOMIC DNA]</scope>
    <source>
        <strain evidence="1">LZ3.2</strain>
        <tissue evidence="1">Leaf</tissue>
    </source>
</reference>
<proteinExistence type="predicted"/>
<gene>
    <name evidence="1" type="ORF">H5410_050922</name>
</gene>
<evidence type="ECO:0000313" key="2">
    <source>
        <dbReference type="Proteomes" id="UP000824120"/>
    </source>
</evidence>
<organism evidence="1 2">
    <name type="scientific">Solanum commersonii</name>
    <name type="common">Commerson's wild potato</name>
    <name type="synonym">Commerson's nightshade</name>
    <dbReference type="NCBI Taxonomy" id="4109"/>
    <lineage>
        <taxon>Eukaryota</taxon>
        <taxon>Viridiplantae</taxon>
        <taxon>Streptophyta</taxon>
        <taxon>Embryophyta</taxon>
        <taxon>Tracheophyta</taxon>
        <taxon>Spermatophyta</taxon>
        <taxon>Magnoliopsida</taxon>
        <taxon>eudicotyledons</taxon>
        <taxon>Gunneridae</taxon>
        <taxon>Pentapetalae</taxon>
        <taxon>asterids</taxon>
        <taxon>lamiids</taxon>
        <taxon>Solanales</taxon>
        <taxon>Solanaceae</taxon>
        <taxon>Solanoideae</taxon>
        <taxon>Solaneae</taxon>
        <taxon>Solanum</taxon>
    </lineage>
</organism>
<name>A0A9J5WY56_SOLCO</name>
<sequence length="111" mass="12836">MHDKLSLVVPALVTELCKQLEVLRDDTWVKCIIPIFPLKMCGEGTMLKCRKRKVDSDKSVHMENDSPTPLIYEPFDTLANELKIIKEISEFDAYLKDQRNKKSQLENLEKG</sequence>
<keyword evidence="2" id="KW-1185">Reference proteome</keyword>
<dbReference type="AlphaFoldDB" id="A0A9J5WY56"/>
<dbReference type="EMBL" id="JACXVP010000010">
    <property type="protein sequence ID" value="KAG5580295.1"/>
    <property type="molecule type" value="Genomic_DNA"/>
</dbReference>
<accession>A0A9J5WY56</accession>
<comment type="caution">
    <text evidence="1">The sequence shown here is derived from an EMBL/GenBank/DDBJ whole genome shotgun (WGS) entry which is preliminary data.</text>
</comment>